<sequence length="276" mass="29930">MVWMTSHSQPLLSLTRAHIPELPAMAALDLRRWLVALLVGSLAAVQVAGGAPWFWPPGGDDPGGCLSWRVMVEANNAKFWRAVPAPCVGYVWAYMSWGQYGRDVSSAADQIAAYASQAPAGDDGLDAWVLDIDDTCLSNLPYYQAKQFGAYDPAAFKAWASRGACPGIPAMVRLFWVLKGGGFRVFLLSGRDEEALGASTAANLAAAGFAGYDRLILRSAGYRGQSSVVFKSAERRRLAAEEYRIRGNVGDQWSDLQGDNAGDRVFKVPNPMYFVP</sequence>
<dbReference type="Gramene" id="TraesWEE_scaffold_310928_01G000100.1">
    <property type="protein sequence ID" value="TraesWEE_scaffold_310928_01G000100.1"/>
    <property type="gene ID" value="TraesWEE_scaffold_310928_01G000100"/>
</dbReference>
<evidence type="ECO:0000256" key="2">
    <source>
        <dbReference type="SAM" id="Phobius"/>
    </source>
</evidence>
<dbReference type="PANTHER" id="PTHR31284:SF32">
    <property type="entry name" value="OS07G0681200 PROTEIN"/>
    <property type="match status" value="1"/>
</dbReference>
<evidence type="ECO:0000256" key="1">
    <source>
        <dbReference type="ARBA" id="ARBA00022729"/>
    </source>
</evidence>
<dbReference type="OrthoDB" id="59415at2759"/>
<evidence type="ECO:0000313" key="4">
    <source>
        <dbReference type="Proteomes" id="UP000019116"/>
    </source>
</evidence>
<dbReference type="OMA" id="ISFNIWA"/>
<dbReference type="GeneID" id="123048693"/>
<dbReference type="EnsemblPlants" id="TraesCS2D02G103500.1">
    <property type="protein sequence ID" value="TraesCS2D02G103500.1"/>
    <property type="gene ID" value="TraesCS2D02G103500"/>
</dbReference>
<dbReference type="Gramene" id="TraesCS2D02G103500.1">
    <property type="protein sequence ID" value="TraesCS2D02G103500.1"/>
    <property type="gene ID" value="TraesCS2D02G103500"/>
</dbReference>
<dbReference type="Gramene" id="TraesCAD_scaffold_038013_01G000900.1">
    <property type="protein sequence ID" value="TraesCAD_scaffold_038013_01G000900.1"/>
    <property type="gene ID" value="TraesCAD_scaffold_038013_01G000900"/>
</dbReference>
<keyword evidence="1" id="KW-0732">Signal</keyword>
<keyword evidence="2" id="KW-0812">Transmembrane</keyword>
<dbReference type="Proteomes" id="UP000019116">
    <property type="component" value="Chromosome 2D"/>
</dbReference>
<reference evidence="3" key="2">
    <citation type="submission" date="2018-10" db="UniProtKB">
        <authorList>
            <consortium name="EnsemblPlants"/>
        </authorList>
    </citation>
    <scope>IDENTIFICATION</scope>
</reference>
<proteinExistence type="predicted"/>
<keyword evidence="2" id="KW-1133">Transmembrane helix</keyword>
<evidence type="ECO:0000313" key="3">
    <source>
        <dbReference type="EnsemblPlants" id="TraesCS2D02G103500.1"/>
    </source>
</evidence>
<dbReference type="SMR" id="A0A3B6DAE1"/>
<dbReference type="InterPro" id="IPR005519">
    <property type="entry name" value="Acid_phosphat_B-like"/>
</dbReference>
<dbReference type="InterPro" id="IPR036412">
    <property type="entry name" value="HAD-like_sf"/>
</dbReference>
<dbReference type="Gene3D" id="3.40.50.1000">
    <property type="entry name" value="HAD superfamily/HAD-like"/>
    <property type="match status" value="1"/>
</dbReference>
<dbReference type="RefSeq" id="XP_044327672.1">
    <property type="nucleotide sequence ID" value="XM_044471737.1"/>
</dbReference>
<protein>
    <recommendedName>
        <fullName evidence="5">Acid phosphatase</fullName>
    </recommendedName>
</protein>
<dbReference type="SUPFAM" id="SSF56784">
    <property type="entry name" value="HAD-like"/>
    <property type="match status" value="1"/>
</dbReference>
<dbReference type="InterPro" id="IPR023214">
    <property type="entry name" value="HAD_sf"/>
</dbReference>
<name>A0A3B6DAE1_WHEAT</name>
<dbReference type="Gramene" id="TraesCS2D03G0219500.1">
    <property type="protein sequence ID" value="TraesCS2D03G0219500.1.CDS"/>
    <property type="gene ID" value="TraesCS2D03G0219500"/>
</dbReference>
<keyword evidence="4" id="KW-1185">Reference proteome</keyword>
<dbReference type="AlphaFoldDB" id="A0A3B6DAE1"/>
<feature type="transmembrane region" description="Helical" evidence="2">
    <location>
        <begin position="33"/>
        <end position="55"/>
    </location>
</feature>
<keyword evidence="2" id="KW-0472">Membrane</keyword>
<gene>
    <name evidence="3" type="primary">LOC123048693</name>
</gene>
<dbReference type="STRING" id="4565.A0A3B6DAE1"/>
<accession>A0A3B6DAE1</accession>
<reference evidence="3" key="1">
    <citation type="submission" date="2018-08" db="EMBL/GenBank/DDBJ databases">
        <authorList>
            <person name="Rossello M."/>
        </authorList>
    </citation>
    <scope>NUCLEOTIDE SEQUENCE [LARGE SCALE GENOMIC DNA]</scope>
    <source>
        <strain evidence="3">cv. Chinese Spring</strain>
    </source>
</reference>
<dbReference type="Pfam" id="PF03767">
    <property type="entry name" value="Acid_phosphat_B"/>
    <property type="match status" value="1"/>
</dbReference>
<dbReference type="PANTHER" id="PTHR31284">
    <property type="entry name" value="ACID PHOSPHATASE-LIKE PROTEIN"/>
    <property type="match status" value="1"/>
</dbReference>
<dbReference type="Gramene" id="TraesCLE_scaffold_096599_01G000100.1">
    <property type="protein sequence ID" value="TraesCLE_scaffold_096599_01G000100.1"/>
    <property type="gene ID" value="TraesCLE_scaffold_096599_01G000100"/>
</dbReference>
<evidence type="ECO:0008006" key="5">
    <source>
        <dbReference type="Google" id="ProtNLM"/>
    </source>
</evidence>
<organism evidence="3">
    <name type="scientific">Triticum aestivum</name>
    <name type="common">Wheat</name>
    <dbReference type="NCBI Taxonomy" id="4565"/>
    <lineage>
        <taxon>Eukaryota</taxon>
        <taxon>Viridiplantae</taxon>
        <taxon>Streptophyta</taxon>
        <taxon>Embryophyta</taxon>
        <taxon>Tracheophyta</taxon>
        <taxon>Spermatophyta</taxon>
        <taxon>Magnoliopsida</taxon>
        <taxon>Liliopsida</taxon>
        <taxon>Poales</taxon>
        <taxon>Poaceae</taxon>
        <taxon>BOP clade</taxon>
        <taxon>Pooideae</taxon>
        <taxon>Triticodae</taxon>
        <taxon>Triticeae</taxon>
        <taxon>Triticinae</taxon>
        <taxon>Triticum</taxon>
    </lineage>
</organism>